<dbReference type="Proteomes" id="UP000230002">
    <property type="component" value="Unassembled WGS sequence"/>
</dbReference>
<organism evidence="2 3">
    <name type="scientific">Ganoderma sinense ZZ0214-1</name>
    <dbReference type="NCBI Taxonomy" id="1077348"/>
    <lineage>
        <taxon>Eukaryota</taxon>
        <taxon>Fungi</taxon>
        <taxon>Dikarya</taxon>
        <taxon>Basidiomycota</taxon>
        <taxon>Agaricomycotina</taxon>
        <taxon>Agaricomycetes</taxon>
        <taxon>Polyporales</taxon>
        <taxon>Polyporaceae</taxon>
        <taxon>Ganoderma</taxon>
    </lineage>
</organism>
<sequence>MFTPGKKWPGPPYGSYANTPVSGTFNSPQPSPSPYSPAFVGSPNTPSSGRHRARRRTGSGWGQPRGGIRASLLSPHTPGASPFPTAATAGTPYTPSHATGTPSAPGTPNLYAHFPPTPGSATAGGGSVFAQQQGGGPPPPPPPSPGPDMRATGARTGPPVSAKKED</sequence>
<proteinExistence type="predicted"/>
<feature type="compositionally biased region" description="Pro residues" evidence="1">
    <location>
        <begin position="136"/>
        <end position="146"/>
    </location>
</feature>
<accession>A0A2G8S3M5</accession>
<dbReference type="EMBL" id="AYKW01000024">
    <property type="protein sequence ID" value="PIL28334.1"/>
    <property type="molecule type" value="Genomic_DNA"/>
</dbReference>
<evidence type="ECO:0000256" key="1">
    <source>
        <dbReference type="SAM" id="MobiDB-lite"/>
    </source>
</evidence>
<feature type="compositionally biased region" description="Polar residues" evidence="1">
    <location>
        <begin position="97"/>
        <end position="106"/>
    </location>
</feature>
<name>A0A2G8S3M5_9APHY</name>
<comment type="caution">
    <text evidence="2">The sequence shown here is derived from an EMBL/GenBank/DDBJ whole genome shotgun (WGS) entry which is preliminary data.</text>
</comment>
<keyword evidence="3" id="KW-1185">Reference proteome</keyword>
<feature type="region of interest" description="Disordered" evidence="1">
    <location>
        <begin position="1"/>
        <end position="166"/>
    </location>
</feature>
<feature type="compositionally biased region" description="Low complexity" evidence="1">
    <location>
        <begin position="77"/>
        <end position="96"/>
    </location>
</feature>
<reference evidence="2 3" key="1">
    <citation type="journal article" date="2015" name="Sci. Rep.">
        <title>Chromosome-level genome map provides insights into diverse defense mechanisms in the medicinal fungus Ganoderma sinense.</title>
        <authorList>
            <person name="Zhu Y."/>
            <person name="Xu J."/>
            <person name="Sun C."/>
            <person name="Zhou S."/>
            <person name="Xu H."/>
            <person name="Nelson D.R."/>
            <person name="Qian J."/>
            <person name="Song J."/>
            <person name="Luo H."/>
            <person name="Xiang L."/>
            <person name="Li Y."/>
            <person name="Xu Z."/>
            <person name="Ji A."/>
            <person name="Wang L."/>
            <person name="Lu S."/>
            <person name="Hayward A."/>
            <person name="Sun W."/>
            <person name="Li X."/>
            <person name="Schwartz D.C."/>
            <person name="Wang Y."/>
            <person name="Chen S."/>
        </authorList>
    </citation>
    <scope>NUCLEOTIDE SEQUENCE [LARGE SCALE GENOMIC DNA]</scope>
    <source>
        <strain evidence="2 3">ZZ0214-1</strain>
    </source>
</reference>
<dbReference type="STRING" id="1077348.A0A2G8S3M5"/>
<feature type="compositionally biased region" description="Polar residues" evidence="1">
    <location>
        <begin position="16"/>
        <end position="26"/>
    </location>
</feature>
<protein>
    <submittedName>
        <fullName evidence="2">Uncharacterized protein</fullName>
    </submittedName>
</protein>
<gene>
    <name evidence="2" type="ORF">GSI_09485</name>
</gene>
<evidence type="ECO:0000313" key="2">
    <source>
        <dbReference type="EMBL" id="PIL28334.1"/>
    </source>
</evidence>
<dbReference type="AlphaFoldDB" id="A0A2G8S3M5"/>
<evidence type="ECO:0000313" key="3">
    <source>
        <dbReference type="Proteomes" id="UP000230002"/>
    </source>
</evidence>